<name>A0A8S1SE17_PAROT</name>
<evidence type="ECO:0000256" key="1">
    <source>
        <dbReference type="SAM" id="Coils"/>
    </source>
</evidence>
<organism evidence="2 3">
    <name type="scientific">Paramecium octaurelia</name>
    <dbReference type="NCBI Taxonomy" id="43137"/>
    <lineage>
        <taxon>Eukaryota</taxon>
        <taxon>Sar</taxon>
        <taxon>Alveolata</taxon>
        <taxon>Ciliophora</taxon>
        <taxon>Intramacronucleata</taxon>
        <taxon>Oligohymenophorea</taxon>
        <taxon>Peniculida</taxon>
        <taxon>Parameciidae</taxon>
        <taxon>Paramecium</taxon>
    </lineage>
</organism>
<dbReference type="EMBL" id="CAJJDP010000008">
    <property type="protein sequence ID" value="CAD8138343.1"/>
    <property type="molecule type" value="Genomic_DNA"/>
</dbReference>
<keyword evidence="3" id="KW-1185">Reference proteome</keyword>
<gene>
    <name evidence="2" type="ORF">POCTA_138.1.T0090331</name>
</gene>
<sequence length="667" mass="78792">MQNFQEETLVRSLISNICRPIVEKIENIQKEIECIQFSIHQHDRRIDILSDKSDQSAYDNKLNNDAISNLRKNIQDDEQKVFDMERHFNLEFNKTRLEQGAIKLEQENQKKEIKILGDVQQSLTERLEIYNNYLSQKLYQQEFSINNVDTSNSKVVKQLTETNLKNQEDISSLNSQTKDLLSKIQYNEQEILKIQCSKQWMQDMIVELRQKSQFFLTIDQIDVVQQQQTPIRIQPINNNSTIQNQVDLEEIQEIIDDKFLELTNVINTQIQQSQEQLKTQLDEFKITLVKLKNECAKNVQSIDSYIKDSNEKIQNAINVAQDSKIMSKQRINQLDELIQKQLQKITLDIQTIQTNITGLDLRMAETHIKVVNVQEKQHEIQVHQTSFQYLHNQNEVLNYMPTKQDSLYSDSFLNNNVAAQKMPKTEETIQAQPAQQIQMKKKVEVQIQETEQMMPITIQNLDEEDLYTKSLPKIQNDIIKLKSDFFNEQQYNQNQMAKLLKQKSITDQSIKDIDQQLRQFNQYFNVIFSLILHNELIGTDNQAKIIGNGFKFEFIPFQQDEKTIMSYQNNKIAKVDLLMKTITSSHSIIRKQRQNTFDFQQDNKRRLETETSRELKTMYSNKKYRLWDDKQITQTERLNLSVDANAYQQLPKQKVKKVLVKYKRLLS</sequence>
<reference evidence="2" key="1">
    <citation type="submission" date="2021-01" db="EMBL/GenBank/DDBJ databases">
        <authorList>
            <consortium name="Genoscope - CEA"/>
            <person name="William W."/>
        </authorList>
    </citation>
    <scope>NUCLEOTIDE SEQUENCE</scope>
</reference>
<evidence type="ECO:0000313" key="2">
    <source>
        <dbReference type="EMBL" id="CAD8138343.1"/>
    </source>
</evidence>
<dbReference type="AlphaFoldDB" id="A0A8S1SE17"/>
<proteinExistence type="predicted"/>
<dbReference type="OMA" id="MAETHIK"/>
<dbReference type="Proteomes" id="UP000683925">
    <property type="component" value="Unassembled WGS sequence"/>
</dbReference>
<comment type="caution">
    <text evidence="2">The sequence shown here is derived from an EMBL/GenBank/DDBJ whole genome shotgun (WGS) entry which is preliminary data.</text>
</comment>
<dbReference type="OrthoDB" id="305385at2759"/>
<evidence type="ECO:0000313" key="3">
    <source>
        <dbReference type="Proteomes" id="UP000683925"/>
    </source>
</evidence>
<protein>
    <submittedName>
        <fullName evidence="2">Uncharacterized protein</fullName>
    </submittedName>
</protein>
<accession>A0A8S1SE17</accession>
<feature type="coiled-coil region" evidence="1">
    <location>
        <begin position="67"/>
        <end position="114"/>
    </location>
</feature>
<keyword evidence="1" id="KW-0175">Coiled coil</keyword>